<feature type="domain" description="Endoplasmic reticulum resident protein 29 C-terminal" evidence="9">
    <location>
        <begin position="94"/>
        <end position="140"/>
    </location>
</feature>
<dbReference type="InterPro" id="IPR051063">
    <property type="entry name" value="PDI"/>
</dbReference>
<evidence type="ECO:0000259" key="9">
    <source>
        <dbReference type="Pfam" id="PF07749"/>
    </source>
</evidence>
<dbReference type="EMBL" id="HBGS01035529">
    <property type="protein sequence ID" value="CAD9440534.1"/>
    <property type="molecule type" value="Transcribed_RNA"/>
</dbReference>
<keyword evidence="4" id="KW-0732">Signal</keyword>
<evidence type="ECO:0000256" key="4">
    <source>
        <dbReference type="ARBA" id="ARBA00022729"/>
    </source>
</evidence>
<evidence type="ECO:0000256" key="5">
    <source>
        <dbReference type="ARBA" id="ARBA00023157"/>
    </source>
</evidence>
<dbReference type="InterPro" id="IPR013766">
    <property type="entry name" value="Thioredoxin_domain"/>
</dbReference>
<evidence type="ECO:0000256" key="1">
    <source>
        <dbReference type="ARBA" id="ARBA00001182"/>
    </source>
</evidence>
<reference evidence="10" key="1">
    <citation type="submission" date="2021-01" db="EMBL/GenBank/DDBJ databases">
        <authorList>
            <person name="Corre E."/>
            <person name="Pelletier E."/>
            <person name="Niang G."/>
            <person name="Scheremetjew M."/>
            <person name="Finn R."/>
            <person name="Kale V."/>
            <person name="Holt S."/>
            <person name="Cochrane G."/>
            <person name="Meng A."/>
            <person name="Brown T."/>
            <person name="Cohen L."/>
        </authorList>
    </citation>
    <scope>NUCLEOTIDE SEQUENCE</scope>
    <source>
        <strain evidence="10">CCMP1381</strain>
    </source>
</reference>
<dbReference type="GO" id="GO:0003756">
    <property type="term" value="F:protein disulfide isomerase activity"/>
    <property type="evidence" value="ECO:0007669"/>
    <property type="project" value="UniProtKB-EC"/>
</dbReference>
<evidence type="ECO:0000256" key="6">
    <source>
        <dbReference type="ARBA" id="ARBA00023235"/>
    </source>
</evidence>
<proteinExistence type="inferred from homology"/>
<dbReference type="PANTHER" id="PTHR45672">
    <property type="entry name" value="PROTEIN DISULFIDE-ISOMERASE C17H9.14C-RELATED"/>
    <property type="match status" value="1"/>
</dbReference>
<keyword evidence="6" id="KW-0413">Isomerase</keyword>
<evidence type="ECO:0000313" key="10">
    <source>
        <dbReference type="EMBL" id="CAD9440534.1"/>
    </source>
</evidence>
<protein>
    <recommendedName>
        <fullName evidence="3">protein disulfide-isomerase</fullName>
        <ecNumber evidence="3">5.3.4.1</ecNumber>
    </recommendedName>
</protein>
<dbReference type="InterPro" id="IPR036356">
    <property type="entry name" value="ERp29_C_sf"/>
</dbReference>
<dbReference type="InterPro" id="IPR036249">
    <property type="entry name" value="Thioredoxin-like_sf"/>
</dbReference>
<evidence type="ECO:0000256" key="2">
    <source>
        <dbReference type="ARBA" id="ARBA00006347"/>
    </source>
</evidence>
<dbReference type="InterPro" id="IPR011679">
    <property type="entry name" value="ERp29_C"/>
</dbReference>
<dbReference type="PANTHER" id="PTHR45672:SF3">
    <property type="entry name" value="THIOREDOXIN DOMAIN-CONTAINING PROTEIN 5"/>
    <property type="match status" value="1"/>
</dbReference>
<comment type="similarity">
    <text evidence="2">Belongs to the protein disulfide isomerase family.</text>
</comment>
<dbReference type="EC" id="5.3.4.1" evidence="3"/>
<keyword evidence="7" id="KW-0676">Redox-active center</keyword>
<sequence>MKPDWDKLSADYAEHPSVVIADVDCTTDGGKPVCEEYEVKGYPTIKYFTDETDEKGDAYQGARSLSALQDFVKDKLETKCLVDDPEACDEKEVAYIAKMQAKDAAAIVKEITRLEGISSTGKMAPDKKIWMLKRMAILKQL</sequence>
<dbReference type="Pfam" id="PF00085">
    <property type="entry name" value="Thioredoxin"/>
    <property type="match status" value="1"/>
</dbReference>
<feature type="domain" description="Thioredoxin" evidence="8">
    <location>
        <begin position="1"/>
        <end position="73"/>
    </location>
</feature>
<comment type="catalytic activity">
    <reaction evidence="1">
        <text>Catalyzes the rearrangement of -S-S- bonds in proteins.</text>
        <dbReference type="EC" id="5.3.4.1"/>
    </reaction>
</comment>
<evidence type="ECO:0000259" key="8">
    <source>
        <dbReference type="Pfam" id="PF00085"/>
    </source>
</evidence>
<organism evidence="10">
    <name type="scientific">Octactis speculum</name>
    <dbReference type="NCBI Taxonomy" id="3111310"/>
    <lineage>
        <taxon>Eukaryota</taxon>
        <taxon>Sar</taxon>
        <taxon>Stramenopiles</taxon>
        <taxon>Ochrophyta</taxon>
        <taxon>Dictyochophyceae</taxon>
        <taxon>Dictyochales</taxon>
        <taxon>Dictyochaceae</taxon>
        <taxon>Octactis</taxon>
    </lineage>
</organism>
<keyword evidence="5" id="KW-1015">Disulfide bond</keyword>
<dbReference type="GO" id="GO:0006457">
    <property type="term" value="P:protein folding"/>
    <property type="evidence" value="ECO:0007669"/>
    <property type="project" value="TreeGrafter"/>
</dbReference>
<evidence type="ECO:0000256" key="3">
    <source>
        <dbReference type="ARBA" id="ARBA00012723"/>
    </source>
</evidence>
<dbReference type="GO" id="GO:0005783">
    <property type="term" value="C:endoplasmic reticulum"/>
    <property type="evidence" value="ECO:0007669"/>
    <property type="project" value="InterPro"/>
</dbReference>
<name>A0A7S2G9P1_9STRA</name>
<accession>A0A7S2G9P1</accession>
<evidence type="ECO:0000256" key="7">
    <source>
        <dbReference type="ARBA" id="ARBA00023284"/>
    </source>
</evidence>
<dbReference type="AlphaFoldDB" id="A0A7S2G9P1"/>
<dbReference type="Gene3D" id="1.20.1150.12">
    <property type="entry name" value="Endoplasmic reticulum resident protein 29, C-terminal domain"/>
    <property type="match status" value="1"/>
</dbReference>
<dbReference type="Pfam" id="PF07749">
    <property type="entry name" value="ERp29"/>
    <property type="match status" value="1"/>
</dbReference>
<dbReference type="SUPFAM" id="SSF52833">
    <property type="entry name" value="Thioredoxin-like"/>
    <property type="match status" value="1"/>
</dbReference>
<dbReference type="Gene3D" id="3.40.30.10">
    <property type="entry name" value="Glutaredoxin"/>
    <property type="match status" value="1"/>
</dbReference>
<gene>
    <name evidence="10" type="ORF">DSPE1174_LOCUS18356</name>
</gene>